<proteinExistence type="predicted"/>
<feature type="compositionally biased region" description="Acidic residues" evidence="1">
    <location>
        <begin position="373"/>
        <end position="388"/>
    </location>
</feature>
<dbReference type="Pfam" id="PF08553">
    <property type="entry name" value="VID27"/>
    <property type="match status" value="1"/>
</dbReference>
<dbReference type="InterPro" id="IPR040768">
    <property type="entry name" value="Vid27_PH"/>
</dbReference>
<feature type="region of interest" description="Disordered" evidence="1">
    <location>
        <begin position="366"/>
        <end position="435"/>
    </location>
</feature>
<dbReference type="PANTHER" id="PTHR31913:SF0">
    <property type="entry name" value="VACUOLAR IMPORT AND DEGRADATION PROTEIN 27"/>
    <property type="match status" value="1"/>
</dbReference>
<dbReference type="GO" id="GO:0005737">
    <property type="term" value="C:cytoplasm"/>
    <property type="evidence" value="ECO:0007669"/>
    <property type="project" value="TreeGrafter"/>
</dbReference>
<dbReference type="InterPro" id="IPR040458">
    <property type="entry name" value="Vid27"/>
</dbReference>
<dbReference type="Pfam" id="PF17747">
    <property type="entry name" value="VID27_PH"/>
    <property type="match status" value="1"/>
</dbReference>
<dbReference type="Pfam" id="PF17748">
    <property type="entry name" value="VID27_N"/>
    <property type="match status" value="1"/>
</dbReference>
<dbReference type="GO" id="GO:0005634">
    <property type="term" value="C:nucleus"/>
    <property type="evidence" value="ECO:0007669"/>
    <property type="project" value="TreeGrafter"/>
</dbReference>
<accession>A0A286UML4</accession>
<dbReference type="AlphaFoldDB" id="A0A286UML4"/>
<keyword evidence="6" id="KW-1185">Reference proteome</keyword>
<reference evidence="5 6" key="1">
    <citation type="journal article" date="2017" name="Mol. Ecol.">
        <title>Comparative and population genomic landscape of Phellinus noxius: A hypervariable fungus causing root rot in trees.</title>
        <authorList>
            <person name="Chung C.L."/>
            <person name="Lee T.J."/>
            <person name="Akiba M."/>
            <person name="Lee H.H."/>
            <person name="Kuo T.H."/>
            <person name="Liu D."/>
            <person name="Ke H.M."/>
            <person name="Yokoi T."/>
            <person name="Roa M.B."/>
            <person name="Lu M.J."/>
            <person name="Chang Y.Y."/>
            <person name="Ann P.J."/>
            <person name="Tsai J.N."/>
            <person name="Chen C.Y."/>
            <person name="Tzean S.S."/>
            <person name="Ota Y."/>
            <person name="Hattori T."/>
            <person name="Sahashi N."/>
            <person name="Liou R.F."/>
            <person name="Kikuchi T."/>
            <person name="Tsai I.J."/>
        </authorList>
    </citation>
    <scope>NUCLEOTIDE SEQUENCE [LARGE SCALE GENOMIC DNA]</scope>
    <source>
        <strain evidence="5 6">FFPRI411160</strain>
    </source>
</reference>
<protein>
    <submittedName>
        <fullName evidence="5">VID27 cytoplasmic</fullName>
    </submittedName>
</protein>
<feature type="domain" description="Vid27 N-terminal" evidence="4">
    <location>
        <begin position="14"/>
        <end position="165"/>
    </location>
</feature>
<comment type="caution">
    <text evidence="5">The sequence shown here is derived from an EMBL/GenBank/DDBJ whole genome shotgun (WGS) entry which is preliminary data.</text>
</comment>
<dbReference type="InParanoid" id="A0A286UML4"/>
<evidence type="ECO:0000256" key="1">
    <source>
        <dbReference type="SAM" id="MobiDB-lite"/>
    </source>
</evidence>
<feature type="compositionally biased region" description="Acidic residues" evidence="1">
    <location>
        <begin position="398"/>
        <end position="422"/>
    </location>
</feature>
<dbReference type="InterPro" id="IPR036322">
    <property type="entry name" value="WD40_repeat_dom_sf"/>
</dbReference>
<dbReference type="EMBL" id="NBII01000003">
    <property type="protein sequence ID" value="PAV20828.1"/>
    <property type="molecule type" value="Genomic_DNA"/>
</dbReference>
<evidence type="ECO:0000313" key="6">
    <source>
        <dbReference type="Proteomes" id="UP000217199"/>
    </source>
</evidence>
<dbReference type="FunCoup" id="A0A286UML4">
    <property type="interactions" value="170"/>
</dbReference>
<gene>
    <name evidence="5" type="ORF">PNOK_0345500</name>
</gene>
<feature type="domain" description="Vacuolar import/degradation Vid27 C-terminal" evidence="2">
    <location>
        <begin position="429"/>
        <end position="779"/>
    </location>
</feature>
<sequence>MNIVGRFFGFGASLQNSDSTELVKIPSGQLYFVRPGNIRSSHECIYNDAMATVRKVSSVEYNFQLVITRVFEEGEEDILEEEDENDEKVFLIGTELEFRTGELDGEPTLIWRDLDGDVDETYEFVAAGANTNTIERFAQTMYRAMYERKYRTNADRVTRNDLQEFVWKGPDKKRNKARKPSKTGSRVDNELSSALNKLTVAATPVPEPQPEPEPEPEPKVEEPPKADYMSLLTSLPTLITKNAELYLWDKDDGHFLKQDDVRASITQTSKDYDFVLLANTHEGQQLIAHKITSNLNSRWSSKLNSLTWNHSSESGLISSWCFKFENEEDYKAFQEEFSACMYETLNNISWKKAKADEQQYIMSSYENDVEMKDVEDEDEDDEDDEGLVEDVLGRGEESESESEGSDKGDGDEDEDEDEDEELNLPKDGERNSQLTVGYKNGRTFVARGDKIGVFKHTDEGKLDYAATISGLGFKKMKSFKPKHMMLHEQDAKMILMNPLEQHSLFAMDIEYGKIVEEWKVDDNITVDHIAPKSKFAQTTGEQTLVGTSHNSIFRIDPRLGGRGGNTMAESKQYTTKNAFSGVTTTGSGQLAVASDKGDIRLYDTVGKIAKTALPAMGDPILGVDVTANGRWLVATCKTYLLVIDTLIGNGRYAGSLGFDRAFPADSRPQPKRLQLRAEHAVYMGHDVSFSPARFNQGEGVEENAIVTSSGRYVVAWDFAKVKKGRLDSYVIKQYEEDVVQDSFRFGDDKEIVVALQNNVLALNKKSLKKLPQGTLSTPTNQLSSRSGIVNSPY</sequence>
<feature type="compositionally biased region" description="Polar residues" evidence="1">
    <location>
        <begin position="773"/>
        <end position="793"/>
    </location>
</feature>
<dbReference type="Proteomes" id="UP000217199">
    <property type="component" value="Unassembled WGS sequence"/>
</dbReference>
<feature type="compositionally biased region" description="Polar residues" evidence="1">
    <location>
        <begin position="182"/>
        <end position="196"/>
    </location>
</feature>
<feature type="domain" description="Vid27 PH-like" evidence="3">
    <location>
        <begin position="237"/>
        <end position="344"/>
    </location>
</feature>
<dbReference type="SUPFAM" id="SSF50978">
    <property type="entry name" value="WD40 repeat-like"/>
    <property type="match status" value="1"/>
</dbReference>
<dbReference type="InterPro" id="IPR040979">
    <property type="entry name" value="Vid27_N"/>
</dbReference>
<dbReference type="STRING" id="2282107.A0A286UML4"/>
<feature type="region of interest" description="Disordered" evidence="1">
    <location>
        <begin position="168"/>
        <end position="223"/>
    </location>
</feature>
<evidence type="ECO:0000259" key="2">
    <source>
        <dbReference type="Pfam" id="PF08553"/>
    </source>
</evidence>
<dbReference type="PANTHER" id="PTHR31913">
    <property type="entry name" value="VACUOLAR IMPORT AND DEGRADATION PROTEIN 27"/>
    <property type="match status" value="1"/>
</dbReference>
<dbReference type="InterPro" id="IPR013863">
    <property type="entry name" value="VID27_C"/>
</dbReference>
<feature type="compositionally biased region" description="Basic residues" evidence="1">
    <location>
        <begin position="171"/>
        <end position="181"/>
    </location>
</feature>
<feature type="region of interest" description="Disordered" evidence="1">
    <location>
        <begin position="772"/>
        <end position="793"/>
    </location>
</feature>
<organism evidence="5 6">
    <name type="scientific">Pyrrhoderma noxium</name>
    <dbReference type="NCBI Taxonomy" id="2282107"/>
    <lineage>
        <taxon>Eukaryota</taxon>
        <taxon>Fungi</taxon>
        <taxon>Dikarya</taxon>
        <taxon>Basidiomycota</taxon>
        <taxon>Agaricomycotina</taxon>
        <taxon>Agaricomycetes</taxon>
        <taxon>Hymenochaetales</taxon>
        <taxon>Hymenochaetaceae</taxon>
        <taxon>Pyrrhoderma</taxon>
    </lineage>
</organism>
<evidence type="ECO:0000259" key="3">
    <source>
        <dbReference type="Pfam" id="PF17747"/>
    </source>
</evidence>
<evidence type="ECO:0000259" key="4">
    <source>
        <dbReference type="Pfam" id="PF17748"/>
    </source>
</evidence>
<name>A0A286UML4_9AGAM</name>
<evidence type="ECO:0000313" key="5">
    <source>
        <dbReference type="EMBL" id="PAV20828.1"/>
    </source>
</evidence>
<dbReference type="OrthoDB" id="10251113at2759"/>